<dbReference type="UniPathway" id="UPA00028">
    <property type="reaction ID" value="UER00004"/>
</dbReference>
<dbReference type="SUPFAM" id="SSF48179">
    <property type="entry name" value="6-phosphogluconate dehydrogenase C-terminal domain-like"/>
    <property type="match status" value="1"/>
</dbReference>
<evidence type="ECO:0000256" key="3">
    <source>
        <dbReference type="ARBA" id="ARBA00013014"/>
    </source>
</evidence>
<dbReference type="PANTHER" id="PTHR43765:SF2">
    <property type="entry name" value="2-DEHYDROPANTOATE 2-REDUCTASE"/>
    <property type="match status" value="1"/>
</dbReference>
<keyword evidence="6 10" id="KW-0521">NADP</keyword>
<organism evidence="14 15">
    <name type="scientific">Litorilituus lipolyticus</name>
    <dbReference type="NCBI Taxonomy" id="2491017"/>
    <lineage>
        <taxon>Bacteria</taxon>
        <taxon>Pseudomonadati</taxon>
        <taxon>Pseudomonadota</taxon>
        <taxon>Gammaproteobacteria</taxon>
        <taxon>Alteromonadales</taxon>
        <taxon>Colwelliaceae</taxon>
        <taxon>Litorilituus</taxon>
    </lineage>
</organism>
<evidence type="ECO:0000259" key="13">
    <source>
        <dbReference type="Pfam" id="PF08546"/>
    </source>
</evidence>
<feature type="domain" description="Ketopantoate reductase C-terminal" evidence="13">
    <location>
        <begin position="205"/>
        <end position="326"/>
    </location>
</feature>
<comment type="function">
    <text evidence="10">Catalyzes the NADPH-dependent reduction of ketopantoate into pantoic acid.</text>
</comment>
<dbReference type="PANTHER" id="PTHR43765">
    <property type="entry name" value="2-DEHYDROPANTOATE 2-REDUCTASE-RELATED"/>
    <property type="match status" value="1"/>
</dbReference>
<comment type="pathway">
    <text evidence="1 10">Cofactor biosynthesis; (R)-pantothenate biosynthesis; (R)-pantoate from 3-methyl-2-oxobutanoate: step 2/2.</text>
</comment>
<dbReference type="InterPro" id="IPR003710">
    <property type="entry name" value="ApbA"/>
</dbReference>
<dbReference type="InterPro" id="IPR013328">
    <property type="entry name" value="6PGD_dom2"/>
</dbReference>
<dbReference type="GO" id="GO:0005737">
    <property type="term" value="C:cytoplasm"/>
    <property type="evidence" value="ECO:0007669"/>
    <property type="project" value="TreeGrafter"/>
</dbReference>
<dbReference type="InterPro" id="IPR013752">
    <property type="entry name" value="KPA_reductase"/>
</dbReference>
<dbReference type="Proteomes" id="UP000315303">
    <property type="component" value="Unassembled WGS sequence"/>
</dbReference>
<evidence type="ECO:0000256" key="10">
    <source>
        <dbReference type="RuleBase" id="RU362068"/>
    </source>
</evidence>
<sequence length="328" mass="36649">MLNRNKQMKHDSRSLNVVIIGQGAIGLLFYHYLKQFEPLQQERGNKNFICTTLLATDQHDKSQRSYQFTDITQQQIQGDVLFTQDKHLQQADIVLCCVKSYHVSTAIKTIANKLNTKAVIILAHNGMGTVEQLTKDIIHQHTIAAMLTTHGSLKTEKYAITHTGQGLSQLGLMSNNSTDDNQINLLMDFTEQLDKVLPSVTWEEDIRTAQWHKLAINCVINPLTAILNVRNGDIADEAHLTKIKAIISEIVAVAQKESVQLDASKLLEKVILVAKSTAKNSSSMRCDIQAKRATEIDYINGYICSLGEKHHIATPENKNLVKAIKSLN</sequence>
<keyword evidence="5 10" id="KW-0566">Pantothenate biosynthesis</keyword>
<keyword evidence="11" id="KW-0472">Membrane</keyword>
<dbReference type="EMBL" id="SAWY01000011">
    <property type="protein sequence ID" value="TPH16554.1"/>
    <property type="molecule type" value="Genomic_DNA"/>
</dbReference>
<evidence type="ECO:0000256" key="6">
    <source>
        <dbReference type="ARBA" id="ARBA00022857"/>
    </source>
</evidence>
<dbReference type="GO" id="GO:0008677">
    <property type="term" value="F:2-dehydropantoate 2-reductase activity"/>
    <property type="evidence" value="ECO:0007669"/>
    <property type="project" value="UniProtKB-EC"/>
</dbReference>
<keyword evidence="7 10" id="KW-0560">Oxidoreductase</keyword>
<dbReference type="InterPro" id="IPR013332">
    <property type="entry name" value="KPR_N"/>
</dbReference>
<evidence type="ECO:0000259" key="12">
    <source>
        <dbReference type="Pfam" id="PF02558"/>
    </source>
</evidence>
<keyword evidence="11" id="KW-0812">Transmembrane</keyword>
<dbReference type="InterPro" id="IPR036291">
    <property type="entry name" value="NAD(P)-bd_dom_sf"/>
</dbReference>
<evidence type="ECO:0000256" key="7">
    <source>
        <dbReference type="ARBA" id="ARBA00023002"/>
    </source>
</evidence>
<feature type="domain" description="Ketopantoate reductase N-terminal" evidence="12">
    <location>
        <begin position="17"/>
        <end position="173"/>
    </location>
</feature>
<evidence type="ECO:0000313" key="14">
    <source>
        <dbReference type="EMBL" id="TPH16554.1"/>
    </source>
</evidence>
<comment type="similarity">
    <text evidence="2 10">Belongs to the ketopantoate reductase family.</text>
</comment>
<dbReference type="Pfam" id="PF08546">
    <property type="entry name" value="ApbA_C"/>
    <property type="match status" value="1"/>
</dbReference>
<reference evidence="14 15" key="1">
    <citation type="submission" date="2019-01" db="EMBL/GenBank/DDBJ databases">
        <title>Litorilituus lipolytica sp. nov., isolated from intertidal sand of the Yellow Sea in China.</title>
        <authorList>
            <person name="Liu A."/>
        </authorList>
    </citation>
    <scope>NUCLEOTIDE SEQUENCE [LARGE SCALE GENOMIC DNA]</scope>
    <source>
        <strain evidence="14 15">RZ04</strain>
    </source>
</reference>
<comment type="caution">
    <text evidence="14">The sequence shown here is derived from an EMBL/GenBank/DDBJ whole genome shotgun (WGS) entry which is preliminary data.</text>
</comment>
<dbReference type="GO" id="GO:0015940">
    <property type="term" value="P:pantothenate biosynthetic process"/>
    <property type="evidence" value="ECO:0007669"/>
    <property type="project" value="UniProtKB-UniPathway"/>
</dbReference>
<keyword evidence="11" id="KW-1133">Transmembrane helix</keyword>
<evidence type="ECO:0000256" key="5">
    <source>
        <dbReference type="ARBA" id="ARBA00022655"/>
    </source>
</evidence>
<dbReference type="NCBIfam" id="TIGR00745">
    <property type="entry name" value="apbA_panE"/>
    <property type="match status" value="1"/>
</dbReference>
<evidence type="ECO:0000313" key="15">
    <source>
        <dbReference type="Proteomes" id="UP000315303"/>
    </source>
</evidence>
<dbReference type="Gene3D" id="1.10.1040.10">
    <property type="entry name" value="N-(1-d-carboxylethyl)-l-norvaline Dehydrogenase, domain 2"/>
    <property type="match status" value="1"/>
</dbReference>
<dbReference type="Gene3D" id="3.40.50.720">
    <property type="entry name" value="NAD(P)-binding Rossmann-like Domain"/>
    <property type="match status" value="1"/>
</dbReference>
<dbReference type="GO" id="GO:0050661">
    <property type="term" value="F:NADP binding"/>
    <property type="evidence" value="ECO:0007669"/>
    <property type="project" value="TreeGrafter"/>
</dbReference>
<evidence type="ECO:0000256" key="8">
    <source>
        <dbReference type="ARBA" id="ARBA00032024"/>
    </source>
</evidence>
<proteinExistence type="inferred from homology"/>
<dbReference type="InterPro" id="IPR050838">
    <property type="entry name" value="Ketopantoate_reductase"/>
</dbReference>
<dbReference type="InterPro" id="IPR008927">
    <property type="entry name" value="6-PGluconate_DH-like_C_sf"/>
</dbReference>
<evidence type="ECO:0000256" key="1">
    <source>
        <dbReference type="ARBA" id="ARBA00004994"/>
    </source>
</evidence>
<feature type="transmembrane region" description="Helical" evidence="11">
    <location>
        <begin position="12"/>
        <end position="33"/>
    </location>
</feature>
<accession>A0A502KZT7</accession>
<comment type="catalytic activity">
    <reaction evidence="9 10">
        <text>(R)-pantoate + NADP(+) = 2-dehydropantoate + NADPH + H(+)</text>
        <dbReference type="Rhea" id="RHEA:16233"/>
        <dbReference type="ChEBI" id="CHEBI:11561"/>
        <dbReference type="ChEBI" id="CHEBI:15378"/>
        <dbReference type="ChEBI" id="CHEBI:15980"/>
        <dbReference type="ChEBI" id="CHEBI:57783"/>
        <dbReference type="ChEBI" id="CHEBI:58349"/>
        <dbReference type="EC" id="1.1.1.169"/>
    </reaction>
</comment>
<evidence type="ECO:0000256" key="4">
    <source>
        <dbReference type="ARBA" id="ARBA00019465"/>
    </source>
</evidence>
<evidence type="ECO:0000256" key="11">
    <source>
        <dbReference type="SAM" id="Phobius"/>
    </source>
</evidence>
<dbReference type="OrthoDB" id="6530772at2"/>
<keyword evidence="15" id="KW-1185">Reference proteome</keyword>
<dbReference type="AlphaFoldDB" id="A0A502KZT7"/>
<dbReference type="EC" id="1.1.1.169" evidence="3 10"/>
<protein>
    <recommendedName>
        <fullName evidence="4 10">2-dehydropantoate 2-reductase</fullName>
        <ecNumber evidence="3 10">1.1.1.169</ecNumber>
    </recommendedName>
    <alternativeName>
        <fullName evidence="8 10">Ketopantoate reductase</fullName>
    </alternativeName>
</protein>
<gene>
    <name evidence="14" type="ORF">EPA86_06155</name>
</gene>
<evidence type="ECO:0000256" key="9">
    <source>
        <dbReference type="ARBA" id="ARBA00048793"/>
    </source>
</evidence>
<dbReference type="SUPFAM" id="SSF51735">
    <property type="entry name" value="NAD(P)-binding Rossmann-fold domains"/>
    <property type="match status" value="1"/>
</dbReference>
<name>A0A502KZT7_9GAMM</name>
<evidence type="ECO:0000256" key="2">
    <source>
        <dbReference type="ARBA" id="ARBA00007870"/>
    </source>
</evidence>
<dbReference type="Pfam" id="PF02558">
    <property type="entry name" value="ApbA"/>
    <property type="match status" value="1"/>
</dbReference>